<dbReference type="Pfam" id="PF14498">
    <property type="entry name" value="Glyco_hyd_65N_2"/>
    <property type="match status" value="1"/>
</dbReference>
<dbReference type="SMR" id="A0A1G6W1I4"/>
<dbReference type="Proteomes" id="UP000198748">
    <property type="component" value="Unassembled WGS sequence"/>
</dbReference>
<dbReference type="PIRSF" id="PIRSF007663">
    <property type="entry name" value="UCP007663"/>
    <property type="match status" value="1"/>
</dbReference>
<dbReference type="Pfam" id="PF21307">
    <property type="entry name" value="Glyco_hydro_95_C"/>
    <property type="match status" value="1"/>
</dbReference>
<accession>A0A1G6W1I4</accession>
<evidence type="ECO:0000259" key="1">
    <source>
        <dbReference type="Pfam" id="PF14498"/>
    </source>
</evidence>
<dbReference type="OrthoDB" id="9802600at2"/>
<proteinExistence type="predicted"/>
<dbReference type="Gene3D" id="2.70.98.50">
    <property type="entry name" value="putative glycoside hydrolase family protein from bacillus halodurans"/>
    <property type="match status" value="1"/>
</dbReference>
<dbReference type="InterPro" id="IPR027414">
    <property type="entry name" value="GH95_N_dom"/>
</dbReference>
<dbReference type="InterPro" id="IPR016518">
    <property type="entry name" value="Alpha-L-fucosidase"/>
</dbReference>
<dbReference type="InterPro" id="IPR049053">
    <property type="entry name" value="AFCA-like_C"/>
</dbReference>
<dbReference type="SUPFAM" id="SSF48208">
    <property type="entry name" value="Six-hairpin glycosidases"/>
    <property type="match status" value="1"/>
</dbReference>
<dbReference type="PANTHER" id="PTHR31084:SF0">
    <property type="entry name" value="ALPHA-L-FUCOSIDASE 2"/>
    <property type="match status" value="1"/>
</dbReference>
<dbReference type="PANTHER" id="PTHR31084">
    <property type="entry name" value="ALPHA-L-FUCOSIDASE 2"/>
    <property type="match status" value="1"/>
</dbReference>
<evidence type="ECO:0000313" key="4">
    <source>
        <dbReference type="EMBL" id="SDD59658.1"/>
    </source>
</evidence>
<dbReference type="GO" id="GO:0005975">
    <property type="term" value="P:carbohydrate metabolic process"/>
    <property type="evidence" value="ECO:0007669"/>
    <property type="project" value="InterPro"/>
</dbReference>
<dbReference type="InterPro" id="IPR008928">
    <property type="entry name" value="6-hairpin_glycosidase_sf"/>
</dbReference>
<dbReference type="EMBL" id="FNAN01000001">
    <property type="protein sequence ID" value="SDD59658.1"/>
    <property type="molecule type" value="Genomic_DNA"/>
</dbReference>
<feature type="domain" description="Alpha fucosidase A-like C-terminal" evidence="2">
    <location>
        <begin position="684"/>
        <end position="747"/>
    </location>
</feature>
<dbReference type="Pfam" id="PF22124">
    <property type="entry name" value="Glyco_hydro_95_cat"/>
    <property type="match status" value="1"/>
</dbReference>
<dbReference type="InterPro" id="IPR012341">
    <property type="entry name" value="6hp_glycosidase-like_sf"/>
</dbReference>
<dbReference type="Gene3D" id="1.50.10.10">
    <property type="match status" value="1"/>
</dbReference>
<feature type="domain" description="Glycosyl hydrolase family 95 N-terminal" evidence="1">
    <location>
        <begin position="28"/>
        <end position="256"/>
    </location>
</feature>
<dbReference type="GO" id="GO:0004560">
    <property type="term" value="F:alpha-L-fucosidase activity"/>
    <property type="evidence" value="ECO:0007669"/>
    <property type="project" value="InterPro"/>
</dbReference>
<protein>
    <submittedName>
        <fullName evidence="4">Alpha-L-fucosidase 2</fullName>
    </submittedName>
</protein>
<dbReference type="InterPro" id="IPR054363">
    <property type="entry name" value="GH95_cat"/>
</dbReference>
<evidence type="ECO:0000259" key="3">
    <source>
        <dbReference type="Pfam" id="PF22124"/>
    </source>
</evidence>
<sequence length="767" mass="85012">MKPLIQTVTLFTLIILKCHAQGTTPLKLWYKQPAKQWEEALPIGNGALAAMIFGGVETEQIQFNEETLWTGEPRSYAHKGASAHLGEIRRLLNEGKQKEAEKLANEQFMSQPLRQMAYQAFGDLYLDFPGHAQHSAYMRELDLGGATVKSSYLAGGVRYTREAFASYPAKAIYYHITSSQKGKLDFAVRMDAIHAKKELRVKGNEIELEVYVDKGALNGVARVKVLTDGEVKQTEGKLTISNATRATLVLAAATNYIDYKTITGDPAAKTAEMLRNAPALEKARASHLADYQKLFNRFELVLPASKASTQPTDERLSQFKKNPDDPALLALYVQFARYLLIASSRPGTHPANLQGKWNHKLNPSWDSKYTVNINTEMNYWPAEMTNLGECHEPLFKMVKEVSETGAEVAKEHYNAKGWLVHHNTDVWRGAAPINASNHGIWVTGGAWLSLHLWEHYRFTQDKAFLQNTAYPLMKGAAEFFLDFLVKDPKTGLLVSSPSNSPENGGLVAGPTMDHQIIRALFKACAETAGILGTDAAFAQKLTETSKQIAPNHIGRHGQLQEWMTDIDDTTSHHRHVSHLWGVYPGEEITPTGTPDLLKAAMKSLNYRGDDGTGWSLAWKINYWARFLDGEHAYTMIRKLFNPVYDAGQKMSGGGSYPNLFDAHPPFQIDGNFGGASGILETLVQSHLGEINLLPALPRALPDGRVSGLCTRGGFEMDMEWKKGKLAGLNIRSKAGNVCKVRYGNKVVSIPTSKGKTYHFGPDLTVLK</sequence>
<gene>
    <name evidence="4" type="ORF">SAMN04487996_101403</name>
</gene>
<dbReference type="STRING" id="659014.SAMN04487996_101403"/>
<dbReference type="RefSeq" id="WP_090146168.1">
    <property type="nucleotide sequence ID" value="NZ_FNAN01000001.1"/>
</dbReference>
<evidence type="ECO:0000259" key="2">
    <source>
        <dbReference type="Pfam" id="PF21307"/>
    </source>
</evidence>
<organism evidence="4 5">
    <name type="scientific">Dyadobacter soli</name>
    <dbReference type="NCBI Taxonomy" id="659014"/>
    <lineage>
        <taxon>Bacteria</taxon>
        <taxon>Pseudomonadati</taxon>
        <taxon>Bacteroidota</taxon>
        <taxon>Cytophagia</taxon>
        <taxon>Cytophagales</taxon>
        <taxon>Spirosomataceae</taxon>
        <taxon>Dyadobacter</taxon>
    </lineage>
</organism>
<dbReference type="AlphaFoldDB" id="A0A1G6W1I4"/>
<evidence type="ECO:0000313" key="5">
    <source>
        <dbReference type="Proteomes" id="UP000198748"/>
    </source>
</evidence>
<reference evidence="5" key="1">
    <citation type="submission" date="2016-10" db="EMBL/GenBank/DDBJ databases">
        <authorList>
            <person name="Varghese N."/>
            <person name="Submissions S."/>
        </authorList>
    </citation>
    <scope>NUCLEOTIDE SEQUENCE [LARGE SCALE GENOMIC DNA]</scope>
    <source>
        <strain evidence="5">DSM 25329</strain>
    </source>
</reference>
<keyword evidence="5" id="KW-1185">Reference proteome</keyword>
<name>A0A1G6W1I4_9BACT</name>
<feature type="domain" description="Glycosyl hydrolase family 95 catalytic" evidence="3">
    <location>
        <begin position="281"/>
        <end position="682"/>
    </location>
</feature>